<evidence type="ECO:0000313" key="1">
    <source>
        <dbReference type="EMBL" id="PVY62297.1"/>
    </source>
</evidence>
<sequence>MTLLARINKLKNTVLHAQNLDEAWMEFFDLTVHPDFMKQSVPCQLENLHFILDQIGKSVMPGGAGKLRAAPIVRCKGTDFYHGALEAGDKPGAFIYFDDAGVGMAAFVAYGAKTELCRFTATLVNSPHCFVPAADGSPATH</sequence>
<name>A0A2U1CMW9_9BURK</name>
<dbReference type="OrthoDB" id="8686969at2"/>
<dbReference type="Proteomes" id="UP000246145">
    <property type="component" value="Unassembled WGS sequence"/>
</dbReference>
<dbReference type="STRING" id="1231391.GCA_000308195_01839"/>
<accession>A0A2U1CMW9</accession>
<organism evidence="1 2">
    <name type="scientific">Pusillimonas noertemannii</name>
    <dbReference type="NCBI Taxonomy" id="305977"/>
    <lineage>
        <taxon>Bacteria</taxon>
        <taxon>Pseudomonadati</taxon>
        <taxon>Pseudomonadota</taxon>
        <taxon>Betaproteobacteria</taxon>
        <taxon>Burkholderiales</taxon>
        <taxon>Alcaligenaceae</taxon>
        <taxon>Pusillimonas</taxon>
    </lineage>
</organism>
<evidence type="ECO:0000313" key="2">
    <source>
        <dbReference type="Proteomes" id="UP000246145"/>
    </source>
</evidence>
<proteinExistence type="predicted"/>
<dbReference type="EMBL" id="QEKO01000002">
    <property type="protein sequence ID" value="PVY62297.1"/>
    <property type="molecule type" value="Genomic_DNA"/>
</dbReference>
<comment type="caution">
    <text evidence="1">The sequence shown here is derived from an EMBL/GenBank/DDBJ whole genome shotgun (WGS) entry which is preliminary data.</text>
</comment>
<dbReference type="AlphaFoldDB" id="A0A2U1CMW9"/>
<gene>
    <name evidence="1" type="ORF">C7440_1790</name>
</gene>
<protein>
    <submittedName>
        <fullName evidence="1">Uncharacterized protein</fullName>
    </submittedName>
</protein>
<reference evidence="1 2" key="1">
    <citation type="submission" date="2018-04" db="EMBL/GenBank/DDBJ databases">
        <title>Genomic Encyclopedia of Type Strains, Phase IV (KMG-IV): sequencing the most valuable type-strain genomes for metagenomic binning, comparative biology and taxonomic classification.</title>
        <authorList>
            <person name="Goeker M."/>
        </authorList>
    </citation>
    <scope>NUCLEOTIDE SEQUENCE [LARGE SCALE GENOMIC DNA]</scope>
    <source>
        <strain evidence="1 2">DSM 10065</strain>
    </source>
</reference>
<keyword evidence="2" id="KW-1185">Reference proteome</keyword>
<dbReference type="RefSeq" id="WP_116518274.1">
    <property type="nucleotide sequence ID" value="NZ_JACCEX010000002.1"/>
</dbReference>